<gene>
    <name evidence="7" type="ORF">EV646_106104</name>
</gene>
<keyword evidence="8" id="KW-1185">Reference proteome</keyword>
<keyword evidence="3" id="KW-0378">Hydrolase</keyword>
<keyword evidence="2" id="KW-0645">Protease</keyword>
<evidence type="ECO:0000313" key="7">
    <source>
        <dbReference type="EMBL" id="TCO46865.1"/>
    </source>
</evidence>
<evidence type="ECO:0000256" key="1">
    <source>
        <dbReference type="ARBA" id="ARBA00007074"/>
    </source>
</evidence>
<evidence type="ECO:0000259" key="6">
    <source>
        <dbReference type="Pfam" id="PF00877"/>
    </source>
</evidence>
<dbReference type="EMBL" id="SLWR01000006">
    <property type="protein sequence ID" value="TCO46865.1"/>
    <property type="molecule type" value="Genomic_DNA"/>
</dbReference>
<dbReference type="AlphaFoldDB" id="A0A4R2IV55"/>
<comment type="caution">
    <text evidence="7">The sequence shown here is derived from an EMBL/GenBank/DDBJ whole genome shotgun (WGS) entry which is preliminary data.</text>
</comment>
<keyword evidence="4" id="KW-0788">Thiol protease</keyword>
<sequence>MRKLLLIGAITAVLALPAVTATQASAATVLGGVDMQRACDTQYPGRGSRATVTNWSSAYSWKCVAPSFSGGIDVNRACATQYSQGAYAGLRDAANPYTWFCQGWASSANMLAAANWAIAEKNSPDPTWSDHYGHQWSGWCEQFVEQAGGFRYWFPRAIDHYNWQLNNGRIHPDTNPPRGAVVFYGGGEGAGHVGVSLGGQQVISTQGNGKLRLPVWQHNVTGLSNPYLGWAYPIGA</sequence>
<organism evidence="7 8">
    <name type="scientific">Kribbella antiqua</name>
    <dbReference type="NCBI Taxonomy" id="2512217"/>
    <lineage>
        <taxon>Bacteria</taxon>
        <taxon>Bacillati</taxon>
        <taxon>Actinomycetota</taxon>
        <taxon>Actinomycetes</taxon>
        <taxon>Propionibacteriales</taxon>
        <taxon>Kribbellaceae</taxon>
        <taxon>Kribbella</taxon>
    </lineage>
</organism>
<feature type="domain" description="NlpC/P60" evidence="6">
    <location>
        <begin position="164"/>
        <end position="212"/>
    </location>
</feature>
<dbReference type="Gene3D" id="3.90.1720.10">
    <property type="entry name" value="endopeptidase domain like (from Nostoc punctiforme)"/>
    <property type="match status" value="1"/>
</dbReference>
<comment type="similarity">
    <text evidence="1">Belongs to the peptidase C40 family.</text>
</comment>
<dbReference type="GO" id="GO:0006508">
    <property type="term" value="P:proteolysis"/>
    <property type="evidence" value="ECO:0007669"/>
    <property type="project" value="UniProtKB-KW"/>
</dbReference>
<proteinExistence type="inferred from homology"/>
<dbReference type="GO" id="GO:0008234">
    <property type="term" value="F:cysteine-type peptidase activity"/>
    <property type="evidence" value="ECO:0007669"/>
    <property type="project" value="UniProtKB-KW"/>
</dbReference>
<name>A0A4R2IV55_9ACTN</name>
<accession>A0A4R2IV55</accession>
<keyword evidence="5" id="KW-0732">Signal</keyword>
<feature type="signal peptide" evidence="5">
    <location>
        <begin position="1"/>
        <end position="26"/>
    </location>
</feature>
<dbReference type="Pfam" id="PF00877">
    <property type="entry name" value="NLPC_P60"/>
    <property type="match status" value="1"/>
</dbReference>
<protein>
    <submittedName>
        <fullName evidence="7">NlpC/P60 family protein</fullName>
    </submittedName>
</protein>
<evidence type="ECO:0000256" key="2">
    <source>
        <dbReference type="ARBA" id="ARBA00022670"/>
    </source>
</evidence>
<dbReference type="RefSeq" id="WP_158290978.1">
    <property type="nucleotide sequence ID" value="NZ_SLWR01000006.1"/>
</dbReference>
<dbReference type="OrthoDB" id="3698891at2"/>
<feature type="chain" id="PRO_5020751878" evidence="5">
    <location>
        <begin position="27"/>
        <end position="236"/>
    </location>
</feature>
<evidence type="ECO:0000313" key="8">
    <source>
        <dbReference type="Proteomes" id="UP000295573"/>
    </source>
</evidence>
<evidence type="ECO:0000256" key="3">
    <source>
        <dbReference type="ARBA" id="ARBA00022801"/>
    </source>
</evidence>
<dbReference type="InterPro" id="IPR000064">
    <property type="entry name" value="NLP_P60_dom"/>
</dbReference>
<evidence type="ECO:0000256" key="5">
    <source>
        <dbReference type="SAM" id="SignalP"/>
    </source>
</evidence>
<dbReference type="Proteomes" id="UP000295573">
    <property type="component" value="Unassembled WGS sequence"/>
</dbReference>
<evidence type="ECO:0000256" key="4">
    <source>
        <dbReference type="ARBA" id="ARBA00022807"/>
    </source>
</evidence>
<dbReference type="SUPFAM" id="SSF54001">
    <property type="entry name" value="Cysteine proteinases"/>
    <property type="match status" value="1"/>
</dbReference>
<reference evidence="7 8" key="1">
    <citation type="journal article" date="2015" name="Stand. Genomic Sci.">
        <title>Genomic Encyclopedia of Bacterial and Archaeal Type Strains, Phase III: the genomes of soil and plant-associated and newly described type strains.</title>
        <authorList>
            <person name="Whitman W.B."/>
            <person name="Woyke T."/>
            <person name="Klenk H.P."/>
            <person name="Zhou Y."/>
            <person name="Lilburn T.G."/>
            <person name="Beck B.J."/>
            <person name="De Vos P."/>
            <person name="Vandamme P."/>
            <person name="Eisen J.A."/>
            <person name="Garrity G."/>
            <person name="Hugenholtz P."/>
            <person name="Kyrpides N.C."/>
        </authorList>
    </citation>
    <scope>NUCLEOTIDE SEQUENCE [LARGE SCALE GENOMIC DNA]</scope>
    <source>
        <strain evidence="7 8">VKM Ac-2541</strain>
    </source>
</reference>
<dbReference type="InterPro" id="IPR038765">
    <property type="entry name" value="Papain-like_cys_pep_sf"/>
</dbReference>